<feature type="chain" id="PRO_5012873382" evidence="1">
    <location>
        <begin position="44"/>
        <end position="196"/>
    </location>
</feature>
<dbReference type="EMBL" id="FZOD01000026">
    <property type="protein sequence ID" value="SNT14049.1"/>
    <property type="molecule type" value="Genomic_DNA"/>
</dbReference>
<evidence type="ECO:0000313" key="3">
    <source>
        <dbReference type="Proteomes" id="UP000198282"/>
    </source>
</evidence>
<organism evidence="2 3">
    <name type="scientific">Streptosporangium subroseum</name>
    <dbReference type="NCBI Taxonomy" id="106412"/>
    <lineage>
        <taxon>Bacteria</taxon>
        <taxon>Bacillati</taxon>
        <taxon>Actinomycetota</taxon>
        <taxon>Actinomycetes</taxon>
        <taxon>Streptosporangiales</taxon>
        <taxon>Streptosporangiaceae</taxon>
        <taxon>Streptosporangium</taxon>
    </lineage>
</organism>
<feature type="signal peptide" evidence="1">
    <location>
        <begin position="1"/>
        <end position="43"/>
    </location>
</feature>
<reference evidence="2 3" key="1">
    <citation type="submission" date="2017-06" db="EMBL/GenBank/DDBJ databases">
        <authorList>
            <person name="Kim H.J."/>
            <person name="Triplett B.A."/>
        </authorList>
    </citation>
    <scope>NUCLEOTIDE SEQUENCE [LARGE SCALE GENOMIC DNA]</scope>
    <source>
        <strain evidence="2 3">CGMCC 4.2132</strain>
    </source>
</reference>
<proteinExistence type="predicted"/>
<name>A0A239K8W2_9ACTN</name>
<sequence>MAIWVNVTGMTQVASGNRRLRSYGVASALVLVSACGLAPSAHAAAAAASAHSSPDLPASPGFNLEMTGTSTESVEGPDASFRQFTVNLDMKSRSQESVTIVGIGRSGPGLELLSPGKQDSQVLQPGQSLGFSLKYKIIDCAAVPKGEWPIPVLVEVSGVQTTVYAALRALGSDPEGKRAAEPWQTALSTEVCSGSA</sequence>
<accession>A0A239K8W2</accession>
<keyword evidence="3" id="KW-1185">Reference proteome</keyword>
<evidence type="ECO:0000256" key="1">
    <source>
        <dbReference type="SAM" id="SignalP"/>
    </source>
</evidence>
<dbReference type="Proteomes" id="UP000198282">
    <property type="component" value="Unassembled WGS sequence"/>
</dbReference>
<dbReference type="AlphaFoldDB" id="A0A239K8W2"/>
<gene>
    <name evidence="2" type="ORF">SAMN05216276_10265</name>
</gene>
<keyword evidence="1" id="KW-0732">Signal</keyword>
<protein>
    <submittedName>
        <fullName evidence="2">Uncharacterized protein</fullName>
    </submittedName>
</protein>
<evidence type="ECO:0000313" key="2">
    <source>
        <dbReference type="EMBL" id="SNT14049.1"/>
    </source>
</evidence>